<sequence length="76" mass="8774">MTTTLNCGTEDHPPKHQASPLGQWKYYRQAITPFVQSVIVAGWHLFKSMSLCMQIPHTSWIDPLYPTMASWTLLRK</sequence>
<proteinExistence type="predicted"/>
<dbReference type="EMBL" id="CAJVCH010026475">
    <property type="protein sequence ID" value="CAG7700469.1"/>
    <property type="molecule type" value="Genomic_DNA"/>
</dbReference>
<accession>A0A8J2JU55</accession>
<evidence type="ECO:0000313" key="2">
    <source>
        <dbReference type="Proteomes" id="UP000708208"/>
    </source>
</evidence>
<keyword evidence="2" id="KW-1185">Reference proteome</keyword>
<name>A0A8J2JU55_9HEXA</name>
<comment type="caution">
    <text evidence="1">The sequence shown here is derived from an EMBL/GenBank/DDBJ whole genome shotgun (WGS) entry which is preliminary data.</text>
</comment>
<organism evidence="1 2">
    <name type="scientific">Allacma fusca</name>
    <dbReference type="NCBI Taxonomy" id="39272"/>
    <lineage>
        <taxon>Eukaryota</taxon>
        <taxon>Metazoa</taxon>
        <taxon>Ecdysozoa</taxon>
        <taxon>Arthropoda</taxon>
        <taxon>Hexapoda</taxon>
        <taxon>Collembola</taxon>
        <taxon>Symphypleona</taxon>
        <taxon>Sminthuridae</taxon>
        <taxon>Allacma</taxon>
    </lineage>
</organism>
<dbReference type="Proteomes" id="UP000708208">
    <property type="component" value="Unassembled WGS sequence"/>
</dbReference>
<protein>
    <submittedName>
        <fullName evidence="1">Uncharacterized protein</fullName>
    </submittedName>
</protein>
<dbReference type="AlphaFoldDB" id="A0A8J2JU55"/>
<reference evidence="1" key="1">
    <citation type="submission" date="2021-06" db="EMBL/GenBank/DDBJ databases">
        <authorList>
            <person name="Hodson N. C."/>
            <person name="Mongue J. A."/>
            <person name="Jaron S. K."/>
        </authorList>
    </citation>
    <scope>NUCLEOTIDE SEQUENCE</scope>
</reference>
<evidence type="ECO:0000313" key="1">
    <source>
        <dbReference type="EMBL" id="CAG7700469.1"/>
    </source>
</evidence>
<gene>
    <name evidence="1" type="ORF">AFUS01_LOCUS4256</name>
</gene>